<gene>
    <name evidence="1" type="ORF">EV211_10921</name>
</gene>
<proteinExistence type="predicted"/>
<dbReference type="PANTHER" id="PTHR37804">
    <property type="entry name" value="CDAA REGULATORY PROTEIN CDAR"/>
    <property type="match status" value="1"/>
</dbReference>
<dbReference type="AlphaFoldDB" id="A0A4R6Q6T2"/>
<dbReference type="PANTHER" id="PTHR37804:SF1">
    <property type="entry name" value="CDAA REGULATORY PROTEIN CDAR"/>
    <property type="match status" value="1"/>
</dbReference>
<accession>A0A4R6Q6T2</accession>
<dbReference type="InterPro" id="IPR012505">
    <property type="entry name" value="YbbR"/>
</dbReference>
<evidence type="ECO:0000313" key="1">
    <source>
        <dbReference type="EMBL" id="TDP57911.1"/>
    </source>
</evidence>
<organism evidence="1 2">
    <name type="scientific">Aminicella lysinilytica</name>
    <dbReference type="NCBI Taxonomy" id="433323"/>
    <lineage>
        <taxon>Bacteria</taxon>
        <taxon>Bacillati</taxon>
        <taxon>Bacillota</taxon>
        <taxon>Clostridia</taxon>
        <taxon>Peptostreptococcales</taxon>
        <taxon>Anaerovoracaceae</taxon>
        <taxon>Aminicella</taxon>
    </lineage>
</organism>
<dbReference type="Gene3D" id="2.170.120.40">
    <property type="entry name" value="YbbR-like domain"/>
    <property type="match status" value="2"/>
</dbReference>
<dbReference type="EMBL" id="SNXO01000009">
    <property type="protein sequence ID" value="TDP57911.1"/>
    <property type="molecule type" value="Genomic_DNA"/>
</dbReference>
<dbReference type="Pfam" id="PF07949">
    <property type="entry name" value="YbbR"/>
    <property type="match status" value="4"/>
</dbReference>
<name>A0A4R6Q6T2_9FIRM</name>
<keyword evidence="2" id="KW-1185">Reference proteome</keyword>
<dbReference type="Gene3D" id="2.170.120.30">
    <property type="match status" value="2"/>
</dbReference>
<comment type="caution">
    <text evidence="1">The sequence shown here is derived from an EMBL/GenBank/DDBJ whole genome shotgun (WGS) entry which is preliminary data.</text>
</comment>
<sequence>MVQSKKGNMIISLILAVILWMYVVGEMNPVTTKSYRDIPVTLTNSQTLSDNGLAVVGASDETMTITLSGKRNSLSKIKTADIVATVDLSDATEGDNQLKINLSVPDSAEVKNQSLTKITVTVEKKQTVRRNIRVKYTGNYAKGEEPTTIKTDPENVTVSGARSLVNKVAYVKATISSDNVSTDETSTSSNLVPVDKHGNEVKNIGLSQNTAKITSALYYTKTVSLKVPVTNSSSDGYKRTTTAPEKVKIKGPDRALKKVDSITADTIDVTGITKSTDVDIVPNLPDQIWLSDDSRDLVLNVKVTSEMHSREFTFDGDSVDLNNVGSDLSGNVKTGTVTVTVTGIASKINKISKSDISLSADCDGLGSGTHSVSLTVKCDGTYTGLAADPSKINVRLE</sequence>
<dbReference type="OrthoDB" id="2111604at2"/>
<dbReference type="InterPro" id="IPR053154">
    <property type="entry name" value="c-di-AMP_regulator"/>
</dbReference>
<protein>
    <submittedName>
        <fullName evidence="1">YbbR domain-containing protein</fullName>
    </submittedName>
</protein>
<reference evidence="1 2" key="1">
    <citation type="submission" date="2019-03" db="EMBL/GenBank/DDBJ databases">
        <title>Genomic Encyclopedia of Type Strains, Phase IV (KMG-IV): sequencing the most valuable type-strain genomes for metagenomic binning, comparative biology and taxonomic classification.</title>
        <authorList>
            <person name="Goeker M."/>
        </authorList>
    </citation>
    <scope>NUCLEOTIDE SEQUENCE [LARGE SCALE GENOMIC DNA]</scope>
    <source>
        <strain evidence="1 2">DSM 28287</strain>
    </source>
</reference>
<evidence type="ECO:0000313" key="2">
    <source>
        <dbReference type="Proteomes" id="UP000295500"/>
    </source>
</evidence>
<dbReference type="RefSeq" id="WP_133528072.1">
    <property type="nucleotide sequence ID" value="NZ_SNXO01000009.1"/>
</dbReference>
<dbReference type="Proteomes" id="UP000295500">
    <property type="component" value="Unassembled WGS sequence"/>
</dbReference>